<reference evidence="1 2" key="1">
    <citation type="journal article" date="2024" name="Science">
        <title>Giant polyketide synthase enzymes in the biosynthesis of giant marine polyether toxins.</title>
        <authorList>
            <person name="Fallon T.R."/>
            <person name="Shende V.V."/>
            <person name="Wierzbicki I.H."/>
            <person name="Pendleton A.L."/>
            <person name="Watervoot N.F."/>
            <person name="Auber R.P."/>
            <person name="Gonzalez D.J."/>
            <person name="Wisecaver J.H."/>
            <person name="Moore B.S."/>
        </authorList>
    </citation>
    <scope>NUCLEOTIDE SEQUENCE [LARGE SCALE GENOMIC DNA]</scope>
    <source>
        <strain evidence="1 2">12B1</strain>
    </source>
</reference>
<evidence type="ECO:0008006" key="3">
    <source>
        <dbReference type="Google" id="ProtNLM"/>
    </source>
</evidence>
<dbReference type="AlphaFoldDB" id="A0AB34IS13"/>
<protein>
    <recommendedName>
        <fullName evidence="3">RING-type E3 ubiquitin transferase</fullName>
    </recommendedName>
</protein>
<proteinExistence type="predicted"/>
<gene>
    <name evidence="1" type="ORF">AB1Y20_010468</name>
</gene>
<comment type="caution">
    <text evidence="1">The sequence shown here is derived from an EMBL/GenBank/DDBJ whole genome shotgun (WGS) entry which is preliminary data.</text>
</comment>
<evidence type="ECO:0000313" key="1">
    <source>
        <dbReference type="EMBL" id="KAL1504058.1"/>
    </source>
</evidence>
<dbReference type="EMBL" id="JBGBPQ010000020">
    <property type="protein sequence ID" value="KAL1504058.1"/>
    <property type="molecule type" value="Genomic_DNA"/>
</dbReference>
<accession>A0AB34IS13</accession>
<dbReference type="Proteomes" id="UP001515480">
    <property type="component" value="Unassembled WGS sequence"/>
</dbReference>
<keyword evidence="2" id="KW-1185">Reference proteome</keyword>
<name>A0AB34IS13_PRYPA</name>
<organism evidence="1 2">
    <name type="scientific">Prymnesium parvum</name>
    <name type="common">Toxic golden alga</name>
    <dbReference type="NCBI Taxonomy" id="97485"/>
    <lineage>
        <taxon>Eukaryota</taxon>
        <taxon>Haptista</taxon>
        <taxon>Haptophyta</taxon>
        <taxon>Prymnesiophyceae</taxon>
        <taxon>Prymnesiales</taxon>
        <taxon>Prymnesiaceae</taxon>
        <taxon>Prymnesium</taxon>
    </lineage>
</organism>
<sequence length="124" mass="13496">MPPCVRFSIGDVVSGVAVGAFGRECARSRGANPWHSEAVRDEGIIVEKVDNKWKVKFADGVRTHSSARPCRLCGAPQAFPQAMAIGGVLLPCARYVALSQCWCLDDDCGMDERAKRCSIHLTYP</sequence>
<evidence type="ECO:0000313" key="2">
    <source>
        <dbReference type="Proteomes" id="UP001515480"/>
    </source>
</evidence>